<dbReference type="EMBL" id="AP018052">
    <property type="protein sequence ID" value="BAZ93435.1"/>
    <property type="molecule type" value="Genomic_DNA"/>
</dbReference>
<name>A0A1Z4VPK1_9GAMM</name>
<dbReference type="PANTHER" id="PTHR35849:SF2">
    <property type="entry name" value="BLR2341 PROTEIN"/>
    <property type="match status" value="1"/>
</dbReference>
<dbReference type="InterPro" id="IPR052746">
    <property type="entry name" value="MlaB_ABC_Transporter"/>
</dbReference>
<dbReference type="KEGG" id="ttc:FOKN1_1035"/>
<dbReference type="PROSITE" id="PS50801">
    <property type="entry name" value="STAS"/>
    <property type="match status" value="1"/>
</dbReference>
<dbReference type="SUPFAM" id="SSF52091">
    <property type="entry name" value="SpoIIaa-like"/>
    <property type="match status" value="1"/>
</dbReference>
<dbReference type="InterPro" id="IPR036513">
    <property type="entry name" value="STAS_dom_sf"/>
</dbReference>
<proteinExistence type="predicted"/>
<dbReference type="InterPro" id="IPR002645">
    <property type="entry name" value="STAS_dom"/>
</dbReference>
<dbReference type="Pfam" id="PF13466">
    <property type="entry name" value="STAS_2"/>
    <property type="match status" value="1"/>
</dbReference>
<gene>
    <name evidence="2" type="ORF">FOKN1_1035</name>
</gene>
<dbReference type="AlphaFoldDB" id="A0A1Z4VPK1"/>
<dbReference type="PANTHER" id="PTHR35849">
    <property type="entry name" value="BLR2341 PROTEIN"/>
    <property type="match status" value="1"/>
</dbReference>
<keyword evidence="3" id="KW-1185">Reference proteome</keyword>
<organism evidence="2 3">
    <name type="scientific">Thiohalobacter thiocyanaticus</name>
    <dbReference type="NCBI Taxonomy" id="585455"/>
    <lineage>
        <taxon>Bacteria</taxon>
        <taxon>Pseudomonadati</taxon>
        <taxon>Pseudomonadota</taxon>
        <taxon>Gammaproteobacteria</taxon>
        <taxon>Thiohalobacterales</taxon>
        <taxon>Thiohalobacteraceae</taxon>
        <taxon>Thiohalobacter</taxon>
    </lineage>
</organism>
<dbReference type="InterPro" id="IPR058548">
    <property type="entry name" value="MlaB-like_STAS"/>
</dbReference>
<protein>
    <submittedName>
        <fullName evidence="2">Anti-anti-sigma regulatory factor</fullName>
    </submittedName>
</protein>
<dbReference type="Proteomes" id="UP000218765">
    <property type="component" value="Chromosome"/>
</dbReference>
<dbReference type="CDD" id="cd07043">
    <property type="entry name" value="STAS_anti-anti-sigma_factors"/>
    <property type="match status" value="1"/>
</dbReference>
<reference evidence="2 3" key="1">
    <citation type="submission" date="2017-05" db="EMBL/GenBank/DDBJ databases">
        <title>Thiocyanate degradation by Thiohalobacter thiocyanaticus FOKN1.</title>
        <authorList>
            <person name="Oshiki M."/>
            <person name="Fukushima T."/>
            <person name="Kawano S."/>
            <person name="Nakagawa J."/>
        </authorList>
    </citation>
    <scope>NUCLEOTIDE SEQUENCE [LARGE SCALE GENOMIC DNA]</scope>
    <source>
        <strain evidence="2 3">FOKN1</strain>
    </source>
</reference>
<evidence type="ECO:0000313" key="3">
    <source>
        <dbReference type="Proteomes" id="UP000218765"/>
    </source>
</evidence>
<feature type="domain" description="STAS" evidence="1">
    <location>
        <begin position="14"/>
        <end position="101"/>
    </location>
</feature>
<dbReference type="Gene3D" id="3.30.750.24">
    <property type="entry name" value="STAS domain"/>
    <property type="match status" value="1"/>
</dbReference>
<evidence type="ECO:0000313" key="2">
    <source>
        <dbReference type="EMBL" id="BAZ93435.1"/>
    </source>
</evidence>
<accession>A0A1Z4VPK1</accession>
<dbReference type="RefSeq" id="WP_197702999.1">
    <property type="nucleotide sequence ID" value="NZ_AP018052.1"/>
</dbReference>
<evidence type="ECO:0000259" key="1">
    <source>
        <dbReference type="PROSITE" id="PS50801"/>
    </source>
</evidence>
<sequence length="101" mass="11105">MSQARIRPEGDARLRVEGDLSFYSVPALQQQAAPLFASAGTLDVDLSGVERADSAGLALLIEWMREARRLDKALRLLNMPAQMLDIARVSSLDEILPLARD</sequence>